<evidence type="ECO:0000256" key="2">
    <source>
        <dbReference type="ARBA" id="ARBA00008520"/>
    </source>
</evidence>
<protein>
    <submittedName>
        <fullName evidence="5">Multiple sugar transport system substrate-binding protein</fullName>
    </submittedName>
</protein>
<dbReference type="RefSeq" id="WP_183566477.1">
    <property type="nucleotide sequence ID" value="NZ_CBCSLB010000013.1"/>
</dbReference>
<accession>A0A7W5GBL5</accession>
<comment type="similarity">
    <text evidence="2">Belongs to the bacterial solute-binding protein 1 family.</text>
</comment>
<dbReference type="SUPFAM" id="SSF53850">
    <property type="entry name" value="Periplasmic binding protein-like II"/>
    <property type="match status" value="1"/>
</dbReference>
<dbReference type="InterPro" id="IPR050490">
    <property type="entry name" value="Bact_solute-bd_prot1"/>
</dbReference>
<dbReference type="Gene3D" id="3.40.190.10">
    <property type="entry name" value="Periplasmic binding protein-like II"/>
    <property type="match status" value="1"/>
</dbReference>
<sequence>MDKRRIYRSMIMLVAALGVLTGCGIGNREENRITEPATIRVMYDTEESFYQQYGMLFSALHPEIEIEVVPTRAANVEQGNQYRAMIETIIDKEKPDVILLDSAQYKEMSAEGRLRELDAFVRRDPLVEEGMVPGVMDYLREMGGGKLNGMTPVFYSKAIYYNKDLFDHYDIPYPSDRMSWDELLQLAARFPAVKEQDSRVYGLKIGSGQESLYKLGDMIGHTLGLSFVKPAQQQVTVNTESWKMVYEMAHKALASGALYRETAASAAGGTTLEIFLLRDPFVAGKAAMAIDGSPLADQIKQAQAMLPDKAVSNWDVVTVPINPSDPEYGAYGFHQIFAINSESTKAEDAWAFIEYVNSEEYARVRAKGNIRDGLSVRKAYIKDDQGHNLEAFYGLKPSKSENDTYEDADLLSDLFISRFDELAESELQAYADGETPLDKALESLQTKAQSMLEE</sequence>
<dbReference type="PROSITE" id="PS51257">
    <property type="entry name" value="PROKAR_LIPOPROTEIN"/>
    <property type="match status" value="1"/>
</dbReference>
<dbReference type="PANTHER" id="PTHR43649">
    <property type="entry name" value="ARABINOSE-BINDING PROTEIN-RELATED"/>
    <property type="match status" value="1"/>
</dbReference>
<dbReference type="GO" id="GO:0030313">
    <property type="term" value="C:cell envelope"/>
    <property type="evidence" value="ECO:0007669"/>
    <property type="project" value="UniProtKB-SubCell"/>
</dbReference>
<evidence type="ECO:0000313" key="6">
    <source>
        <dbReference type="Proteomes" id="UP000518605"/>
    </source>
</evidence>
<organism evidence="5 6">
    <name type="scientific">Paenibacillus endophyticus</name>
    <dbReference type="NCBI Taxonomy" id="1294268"/>
    <lineage>
        <taxon>Bacteria</taxon>
        <taxon>Bacillati</taxon>
        <taxon>Bacillota</taxon>
        <taxon>Bacilli</taxon>
        <taxon>Bacillales</taxon>
        <taxon>Paenibacillaceae</taxon>
        <taxon>Paenibacillus</taxon>
    </lineage>
</organism>
<name>A0A7W5GBL5_9BACL</name>
<evidence type="ECO:0000256" key="4">
    <source>
        <dbReference type="ARBA" id="ARBA00022729"/>
    </source>
</evidence>
<dbReference type="InterPro" id="IPR006059">
    <property type="entry name" value="SBP"/>
</dbReference>
<evidence type="ECO:0000256" key="3">
    <source>
        <dbReference type="ARBA" id="ARBA00022448"/>
    </source>
</evidence>
<dbReference type="Proteomes" id="UP000518605">
    <property type="component" value="Unassembled WGS sequence"/>
</dbReference>
<gene>
    <name evidence="5" type="ORF">FHS16_004016</name>
</gene>
<dbReference type="Pfam" id="PF01547">
    <property type="entry name" value="SBP_bac_1"/>
    <property type="match status" value="1"/>
</dbReference>
<reference evidence="5 6" key="1">
    <citation type="submission" date="2020-08" db="EMBL/GenBank/DDBJ databases">
        <title>Genomic Encyclopedia of Type Strains, Phase III (KMG-III): the genomes of soil and plant-associated and newly described type strains.</title>
        <authorList>
            <person name="Whitman W."/>
        </authorList>
    </citation>
    <scope>NUCLEOTIDE SEQUENCE [LARGE SCALE GENOMIC DNA]</scope>
    <source>
        <strain evidence="5 6">CECT 8234</strain>
    </source>
</reference>
<evidence type="ECO:0000256" key="1">
    <source>
        <dbReference type="ARBA" id="ARBA00004196"/>
    </source>
</evidence>
<dbReference type="PANTHER" id="PTHR43649:SF31">
    <property type="entry name" value="SN-GLYCEROL-3-PHOSPHATE-BINDING PERIPLASMIC PROTEIN UGPB"/>
    <property type="match status" value="1"/>
</dbReference>
<keyword evidence="4" id="KW-0732">Signal</keyword>
<comment type="caution">
    <text evidence="5">The sequence shown here is derived from an EMBL/GenBank/DDBJ whole genome shotgun (WGS) entry which is preliminary data.</text>
</comment>
<proteinExistence type="inferred from homology"/>
<keyword evidence="6" id="KW-1185">Reference proteome</keyword>
<dbReference type="EMBL" id="JACHXW010000013">
    <property type="protein sequence ID" value="MBB3153940.1"/>
    <property type="molecule type" value="Genomic_DNA"/>
</dbReference>
<keyword evidence="3" id="KW-0813">Transport</keyword>
<keyword evidence="5" id="KW-0762">Sugar transport</keyword>
<evidence type="ECO:0000313" key="5">
    <source>
        <dbReference type="EMBL" id="MBB3153940.1"/>
    </source>
</evidence>
<comment type="subcellular location">
    <subcellularLocation>
        <location evidence="1">Cell envelope</location>
    </subcellularLocation>
</comment>
<dbReference type="AlphaFoldDB" id="A0A7W5GBL5"/>